<dbReference type="Proteomes" id="UP000243498">
    <property type="component" value="Unassembled WGS sequence"/>
</dbReference>
<accession>A0A167JLS3</accession>
<keyword evidence="3" id="KW-1185">Reference proteome</keyword>
<dbReference type="AlphaFoldDB" id="A0A167JLS3"/>
<protein>
    <submittedName>
        <fullName evidence="2">Uncharacterized protein</fullName>
    </submittedName>
</protein>
<comment type="caution">
    <text evidence="2">The sequence shown here is derived from an EMBL/GenBank/DDBJ whole genome shotgun (WGS) entry which is preliminary data.</text>
</comment>
<evidence type="ECO:0000256" key="1">
    <source>
        <dbReference type="SAM" id="MobiDB-lite"/>
    </source>
</evidence>
<sequence>MDEPAAGSRAVCRTHAVAAGSETAKQDNNGLGESPRLVQHVNEASEVSSITSSRGDKAKPTASTASVVSVTTSRQGGLGNAYSVLQHIGHRCLTRHMCDSVQLAEPPQTKFATHGPPKLGSEISVLAAPRLVLVVPVPYHSASDIPAVRPSPSFAASKRDRKVMGRKSDLTEQAPFSNIENPAERRNPVSARRENAMFLSLKGNDPLAAGIPGRQGGV</sequence>
<feature type="compositionally biased region" description="Basic and acidic residues" evidence="1">
    <location>
        <begin position="182"/>
        <end position="192"/>
    </location>
</feature>
<reference evidence="2 3" key="1">
    <citation type="journal article" date="2016" name="Genome Biol. Evol.">
        <title>Divergent and convergent evolution of fungal pathogenicity.</title>
        <authorList>
            <person name="Shang Y."/>
            <person name="Xiao G."/>
            <person name="Zheng P."/>
            <person name="Cen K."/>
            <person name="Zhan S."/>
            <person name="Wang C."/>
        </authorList>
    </citation>
    <scope>NUCLEOTIDE SEQUENCE [LARGE SCALE GENOMIC DNA]</scope>
    <source>
        <strain evidence="2 3">RCEF 4871</strain>
    </source>
</reference>
<evidence type="ECO:0000313" key="2">
    <source>
        <dbReference type="EMBL" id="OAA50469.1"/>
    </source>
</evidence>
<name>A0A167JLS3_METRR</name>
<proteinExistence type="predicted"/>
<dbReference type="EMBL" id="AZHC01000002">
    <property type="protein sequence ID" value="OAA50469.1"/>
    <property type="molecule type" value="Genomic_DNA"/>
</dbReference>
<organism evidence="2 3">
    <name type="scientific">Metarhizium rileyi (strain RCEF 4871)</name>
    <name type="common">Nomuraea rileyi</name>
    <dbReference type="NCBI Taxonomy" id="1649241"/>
    <lineage>
        <taxon>Eukaryota</taxon>
        <taxon>Fungi</taxon>
        <taxon>Dikarya</taxon>
        <taxon>Ascomycota</taxon>
        <taxon>Pezizomycotina</taxon>
        <taxon>Sordariomycetes</taxon>
        <taxon>Hypocreomycetidae</taxon>
        <taxon>Hypocreales</taxon>
        <taxon>Clavicipitaceae</taxon>
        <taxon>Metarhizium</taxon>
    </lineage>
</organism>
<feature type="region of interest" description="Disordered" evidence="1">
    <location>
        <begin position="150"/>
        <end position="192"/>
    </location>
</feature>
<feature type="region of interest" description="Disordered" evidence="1">
    <location>
        <begin position="1"/>
        <end position="35"/>
    </location>
</feature>
<gene>
    <name evidence="2" type="ORF">NOR_00919</name>
</gene>
<evidence type="ECO:0000313" key="3">
    <source>
        <dbReference type="Proteomes" id="UP000243498"/>
    </source>
</evidence>